<name>A0A1X1WSY6_MYCIR</name>
<comment type="caution">
    <text evidence="1">The sequence shown here is derived from an EMBL/GenBank/DDBJ whole genome shotgun (WGS) entry which is preliminary data.</text>
</comment>
<dbReference type="RefSeq" id="WP_085173809.1">
    <property type="nucleotide sequence ID" value="NZ_LQPC01000026.1"/>
</dbReference>
<dbReference type="EMBL" id="LQPC01000026">
    <property type="protein sequence ID" value="ORV89765.1"/>
    <property type="molecule type" value="Genomic_DNA"/>
</dbReference>
<accession>A0A1X1WSY6</accession>
<evidence type="ECO:0000313" key="1">
    <source>
        <dbReference type="EMBL" id="ORV89765.1"/>
    </source>
</evidence>
<organism evidence="1 2">
    <name type="scientific">Mycolicibacterium iranicum</name>
    <name type="common">Mycobacterium iranicum</name>
    <dbReference type="NCBI Taxonomy" id="912594"/>
    <lineage>
        <taxon>Bacteria</taxon>
        <taxon>Bacillati</taxon>
        <taxon>Actinomycetota</taxon>
        <taxon>Actinomycetes</taxon>
        <taxon>Mycobacteriales</taxon>
        <taxon>Mycobacteriaceae</taxon>
        <taxon>Mycolicibacterium</taxon>
    </lineage>
</organism>
<proteinExistence type="predicted"/>
<dbReference type="Proteomes" id="UP000193622">
    <property type="component" value="Unassembled WGS sequence"/>
</dbReference>
<evidence type="ECO:0000313" key="2">
    <source>
        <dbReference type="Proteomes" id="UP000193622"/>
    </source>
</evidence>
<gene>
    <name evidence="1" type="ORF">AWC12_08645</name>
</gene>
<protein>
    <submittedName>
        <fullName evidence="1">Uncharacterized protein</fullName>
    </submittedName>
</protein>
<sequence length="428" mass="44758">MTETGGSVVPVWTLATRDTPLPAIPLGNSMTPERLAEIRTVLAAVADAPIATLDARPVPADFDRSSGLALSSASPLATHLSQLVSSAPKTGAAAAALSGETLYRMVVPAKVAGQLGTNMVKPMASKAVAGGVHSALTGSKGIVAQASFVPVKAGSAAGAGVAAAGAGALTVAAPLVMMAVAVGVSAHAEHKRQQAIENITALLEKLHSDALQRERSALNGCRDAIEKAQAILLDQGRVGVSLGLDSAVYAINTALVEAEERLKKWLAGLDEIGDAPVEIAKLKKTFAGIDQETGEFYAHLELAQLAIALKKRVILIQAVEHAQHDPANPFENFVQTLRSDQQKVSDLESGVEQVLLRLSDLQLDRSRGIRDKVFSSGAVDNMLRTSHRLHQLGNRVALPGRSSDVEIEMVRSRDGSVVVLPARRVDAA</sequence>
<reference evidence="1 2" key="1">
    <citation type="submission" date="2016-01" db="EMBL/GenBank/DDBJ databases">
        <title>The new phylogeny of the genus Mycobacterium.</title>
        <authorList>
            <person name="Tarcisio F."/>
            <person name="Conor M."/>
            <person name="Antonella G."/>
            <person name="Elisabetta G."/>
            <person name="Giulia F.S."/>
            <person name="Sara T."/>
            <person name="Anna F."/>
            <person name="Clotilde B."/>
            <person name="Roberto B."/>
            <person name="Veronica D.S."/>
            <person name="Fabio R."/>
            <person name="Monica P."/>
            <person name="Olivier J."/>
            <person name="Enrico T."/>
            <person name="Nicola S."/>
        </authorList>
    </citation>
    <scope>NUCLEOTIDE SEQUENCE [LARGE SCALE GENOMIC DNA]</scope>
    <source>
        <strain evidence="1 2">DSM 45541</strain>
    </source>
</reference>
<dbReference type="AlphaFoldDB" id="A0A1X1WSY6"/>